<dbReference type="PANTHER" id="PTHR37315">
    <property type="entry name" value="UPF0311 PROTEIN BLR7842"/>
    <property type="match status" value="1"/>
</dbReference>
<proteinExistence type="inferred from homology"/>
<dbReference type="EMBL" id="CP019239">
    <property type="protein sequence ID" value="APW43046.1"/>
    <property type="molecule type" value="Genomic_DNA"/>
</dbReference>
<dbReference type="AlphaFoldDB" id="A0A1P8KAL6"/>
<keyword evidence="3" id="KW-1185">Reference proteome</keyword>
<dbReference type="RefSeq" id="WP_029706986.1">
    <property type="nucleotide sequence ID" value="NZ_CP019239.1"/>
</dbReference>
<gene>
    <name evidence="2" type="ORF">RS694_11240</name>
</gene>
<dbReference type="HAMAP" id="MF_00775">
    <property type="entry name" value="UPF0311"/>
    <property type="match status" value="1"/>
</dbReference>
<evidence type="ECO:0000313" key="2">
    <source>
        <dbReference type="EMBL" id="APW43046.1"/>
    </source>
</evidence>
<dbReference type="Pfam" id="PF11578">
    <property type="entry name" value="DUF3237"/>
    <property type="match status" value="1"/>
</dbReference>
<evidence type="ECO:0000313" key="3">
    <source>
        <dbReference type="Proteomes" id="UP000186110"/>
    </source>
</evidence>
<dbReference type="KEGG" id="rsb:RS694_11240"/>
<dbReference type="InterPro" id="IPR020915">
    <property type="entry name" value="UPF0311"/>
</dbReference>
<sequence>MAPMDALAPPALKYFADLTVQVGPPQEVGQTGRGLRRLIPILSGQATGDGWTARVLPGGADFQLVVNERLAELDARYVLETDGGDMIYVQNRALRCGPADLMARLVRGEPVDPTQIYFRCSPTFETASRALGWITERMFVGSGARFPDQVAMRFYELM</sequence>
<name>A0A1P8KAL6_9BURK</name>
<evidence type="ECO:0000256" key="1">
    <source>
        <dbReference type="HAMAP-Rule" id="MF_00775"/>
    </source>
</evidence>
<dbReference type="Gene3D" id="2.40.160.20">
    <property type="match status" value="1"/>
</dbReference>
<dbReference type="eggNOG" id="ENOG5032SS8">
    <property type="taxonomic scope" value="Bacteria"/>
</dbReference>
<dbReference type="PANTHER" id="PTHR37315:SF1">
    <property type="entry name" value="UPF0311 PROTEIN BLR7842"/>
    <property type="match status" value="1"/>
</dbReference>
<dbReference type="Proteomes" id="UP000186110">
    <property type="component" value="Chromosome"/>
</dbReference>
<organism evidence="2 3">
    <name type="scientific">Rhodoferax saidenbachensis</name>
    <dbReference type="NCBI Taxonomy" id="1484693"/>
    <lineage>
        <taxon>Bacteria</taxon>
        <taxon>Pseudomonadati</taxon>
        <taxon>Pseudomonadota</taxon>
        <taxon>Betaproteobacteria</taxon>
        <taxon>Burkholderiales</taxon>
        <taxon>Comamonadaceae</taxon>
        <taxon>Rhodoferax</taxon>
    </lineage>
</organism>
<reference evidence="2 3" key="1">
    <citation type="submission" date="2017-01" db="EMBL/GenBank/DDBJ databases">
        <authorList>
            <person name="Mah S.A."/>
            <person name="Swanson W.J."/>
            <person name="Moy G.W."/>
            <person name="Vacquier V.D."/>
        </authorList>
    </citation>
    <scope>NUCLEOTIDE SEQUENCE [LARGE SCALE GENOMIC DNA]</scope>
    <source>
        <strain evidence="2 3">DSM 22694</strain>
    </source>
</reference>
<protein>
    <recommendedName>
        <fullName evidence="1">UPF0311 protein RS694_11240</fullName>
    </recommendedName>
</protein>
<dbReference type="STRING" id="1484693.RS694_11240"/>
<accession>A0A1P8KAL6</accession>
<comment type="similarity">
    <text evidence="1">Belongs to the UPF0311 family.</text>
</comment>